<keyword evidence="3" id="KW-0804">Transcription</keyword>
<accession>A0ABP8NQY4</accession>
<dbReference type="PANTHER" id="PTHR46796">
    <property type="entry name" value="HTH-TYPE TRANSCRIPTIONAL ACTIVATOR RHAS-RELATED"/>
    <property type="match status" value="1"/>
</dbReference>
<dbReference type="InterPro" id="IPR009057">
    <property type="entry name" value="Homeodomain-like_sf"/>
</dbReference>
<proteinExistence type="predicted"/>
<dbReference type="PANTHER" id="PTHR46796:SF13">
    <property type="entry name" value="HTH-TYPE TRANSCRIPTIONAL ACTIVATOR RHAS"/>
    <property type="match status" value="1"/>
</dbReference>
<evidence type="ECO:0000256" key="2">
    <source>
        <dbReference type="ARBA" id="ARBA00023125"/>
    </source>
</evidence>
<evidence type="ECO:0000256" key="3">
    <source>
        <dbReference type="ARBA" id="ARBA00023163"/>
    </source>
</evidence>
<evidence type="ECO:0000313" key="6">
    <source>
        <dbReference type="Proteomes" id="UP001500067"/>
    </source>
</evidence>
<name>A0ABP8NQY4_9BACT</name>
<dbReference type="InterPro" id="IPR018060">
    <property type="entry name" value="HTH_AraC"/>
</dbReference>
<sequence length="271" mass="30194">MLYNVYIPSPPLAAYVKCIWSLQVDGEPGILHKEKILPDGCIELIFHYGDKYRQYDSNEGYVLQPRSFVHGQMKSYIEVGPTGHTGMVAARFYPHGLAMFTKVPMQELTGLVVDVHTLFGSEAMHTEEQLGNARNEEERVAIMERFLLGRLRAATPRMDSVAYAVQRITANGGNIAVSQLAAEVFMSERQFERVFLATVGLSAKAFSKITRSQNGIKSAQAGKTTSLTQLALDAGYYDQAHFIRDFKEFAGVTPMQFFSDTHTMSDLFTGS</sequence>
<dbReference type="SUPFAM" id="SSF46689">
    <property type="entry name" value="Homeodomain-like"/>
    <property type="match status" value="1"/>
</dbReference>
<dbReference type="EMBL" id="BAABFA010000024">
    <property type="protein sequence ID" value="GAA4469939.1"/>
    <property type="molecule type" value="Genomic_DNA"/>
</dbReference>
<feature type="domain" description="HTH araC/xylS-type" evidence="4">
    <location>
        <begin position="159"/>
        <end position="260"/>
    </location>
</feature>
<dbReference type="SMART" id="SM00342">
    <property type="entry name" value="HTH_ARAC"/>
    <property type="match status" value="1"/>
</dbReference>
<organism evidence="5 6">
    <name type="scientific">Nemorincola caseinilytica</name>
    <dbReference type="NCBI Taxonomy" id="2054315"/>
    <lineage>
        <taxon>Bacteria</taxon>
        <taxon>Pseudomonadati</taxon>
        <taxon>Bacteroidota</taxon>
        <taxon>Chitinophagia</taxon>
        <taxon>Chitinophagales</taxon>
        <taxon>Chitinophagaceae</taxon>
        <taxon>Nemorincola</taxon>
    </lineage>
</organism>
<comment type="caution">
    <text evidence="5">The sequence shown here is derived from an EMBL/GenBank/DDBJ whole genome shotgun (WGS) entry which is preliminary data.</text>
</comment>
<reference evidence="6" key="1">
    <citation type="journal article" date="2019" name="Int. J. Syst. Evol. Microbiol.">
        <title>The Global Catalogue of Microorganisms (GCM) 10K type strain sequencing project: providing services to taxonomists for standard genome sequencing and annotation.</title>
        <authorList>
            <consortium name="The Broad Institute Genomics Platform"/>
            <consortium name="The Broad Institute Genome Sequencing Center for Infectious Disease"/>
            <person name="Wu L."/>
            <person name="Ma J."/>
        </authorList>
    </citation>
    <scope>NUCLEOTIDE SEQUENCE [LARGE SCALE GENOMIC DNA]</scope>
    <source>
        <strain evidence="6">JCM 32105</strain>
    </source>
</reference>
<dbReference type="Gene3D" id="1.10.10.60">
    <property type="entry name" value="Homeodomain-like"/>
    <property type="match status" value="1"/>
</dbReference>
<dbReference type="Proteomes" id="UP001500067">
    <property type="component" value="Unassembled WGS sequence"/>
</dbReference>
<keyword evidence="2" id="KW-0238">DNA-binding</keyword>
<evidence type="ECO:0000313" key="5">
    <source>
        <dbReference type="EMBL" id="GAA4469939.1"/>
    </source>
</evidence>
<dbReference type="InterPro" id="IPR046532">
    <property type="entry name" value="DUF6597"/>
</dbReference>
<keyword evidence="1" id="KW-0805">Transcription regulation</keyword>
<dbReference type="InterPro" id="IPR050204">
    <property type="entry name" value="AraC_XylS_family_regulators"/>
</dbReference>
<evidence type="ECO:0000256" key="1">
    <source>
        <dbReference type="ARBA" id="ARBA00023015"/>
    </source>
</evidence>
<dbReference type="Pfam" id="PF20240">
    <property type="entry name" value="DUF6597"/>
    <property type="match status" value="1"/>
</dbReference>
<gene>
    <name evidence="5" type="ORF">GCM10023093_30240</name>
</gene>
<dbReference type="Pfam" id="PF12833">
    <property type="entry name" value="HTH_18"/>
    <property type="match status" value="1"/>
</dbReference>
<keyword evidence="6" id="KW-1185">Reference proteome</keyword>
<evidence type="ECO:0000259" key="4">
    <source>
        <dbReference type="PROSITE" id="PS01124"/>
    </source>
</evidence>
<protein>
    <submittedName>
        <fullName evidence="5">Helix-turn-helix domain-containing protein</fullName>
    </submittedName>
</protein>
<dbReference type="PROSITE" id="PS01124">
    <property type="entry name" value="HTH_ARAC_FAMILY_2"/>
    <property type="match status" value="1"/>
</dbReference>